<dbReference type="Proteomes" id="UP000198515">
    <property type="component" value="Unassembled WGS sequence"/>
</dbReference>
<dbReference type="AlphaFoldDB" id="A0A1C4GAR3"/>
<organism evidence="1 2">
    <name type="scientific">Kosakonia oryziphila</name>
    <dbReference type="NCBI Taxonomy" id="1005667"/>
    <lineage>
        <taxon>Bacteria</taxon>
        <taxon>Pseudomonadati</taxon>
        <taxon>Pseudomonadota</taxon>
        <taxon>Gammaproteobacteria</taxon>
        <taxon>Enterobacterales</taxon>
        <taxon>Enterobacteriaceae</taxon>
        <taxon>Kosakonia</taxon>
    </lineage>
</organism>
<sequence>MNVRLNGLISGLVSYRYALDGRPLRRYPMEQQAQIITDWYILNTHGYIAWCTLKERGNITLDGDTTESVIRSQYQKTLQNFPWR</sequence>
<name>A0A1C4GAR3_9ENTR</name>
<proteinExistence type="predicted"/>
<protein>
    <submittedName>
        <fullName evidence="1">Uncharacterized protein</fullName>
    </submittedName>
</protein>
<dbReference type="EMBL" id="FMBC01000060">
    <property type="protein sequence ID" value="SCC65298.1"/>
    <property type="molecule type" value="Genomic_DNA"/>
</dbReference>
<dbReference type="RefSeq" id="WP_341844412.1">
    <property type="nucleotide sequence ID" value="NZ_FMBC01000060.1"/>
</dbReference>
<reference evidence="2" key="1">
    <citation type="submission" date="2016-08" db="EMBL/GenBank/DDBJ databases">
        <authorList>
            <person name="Varghese N."/>
            <person name="Submissions Spin"/>
        </authorList>
    </citation>
    <scope>NUCLEOTIDE SEQUENCE [LARGE SCALE GENOMIC DNA]</scope>
    <source>
        <strain evidence="2">REICA_142</strain>
    </source>
</reference>
<evidence type="ECO:0000313" key="2">
    <source>
        <dbReference type="Proteomes" id="UP000198515"/>
    </source>
</evidence>
<keyword evidence="2" id="KW-1185">Reference proteome</keyword>
<gene>
    <name evidence="1" type="ORF">GA0061070_10609</name>
</gene>
<evidence type="ECO:0000313" key="1">
    <source>
        <dbReference type="EMBL" id="SCC65298.1"/>
    </source>
</evidence>
<accession>A0A1C4GAR3</accession>